<dbReference type="AlphaFoldDB" id="A0A9W8HHG7"/>
<organism evidence="1 2">
    <name type="scientific">Coemansia javaensis</name>
    <dbReference type="NCBI Taxonomy" id="2761396"/>
    <lineage>
        <taxon>Eukaryota</taxon>
        <taxon>Fungi</taxon>
        <taxon>Fungi incertae sedis</taxon>
        <taxon>Zoopagomycota</taxon>
        <taxon>Kickxellomycotina</taxon>
        <taxon>Kickxellomycetes</taxon>
        <taxon>Kickxellales</taxon>
        <taxon>Kickxellaceae</taxon>
        <taxon>Coemansia</taxon>
    </lineage>
</organism>
<accession>A0A9W8HHG7</accession>
<dbReference type="EMBL" id="JANBUL010000033">
    <property type="protein sequence ID" value="KAJ2784091.1"/>
    <property type="molecule type" value="Genomic_DNA"/>
</dbReference>
<keyword evidence="2" id="KW-1185">Reference proteome</keyword>
<evidence type="ECO:0000313" key="1">
    <source>
        <dbReference type="EMBL" id="KAJ2784091.1"/>
    </source>
</evidence>
<reference evidence="1" key="1">
    <citation type="submission" date="2022-07" db="EMBL/GenBank/DDBJ databases">
        <title>Phylogenomic reconstructions and comparative analyses of Kickxellomycotina fungi.</title>
        <authorList>
            <person name="Reynolds N.K."/>
            <person name="Stajich J.E."/>
            <person name="Barry K."/>
            <person name="Grigoriev I.V."/>
            <person name="Crous P."/>
            <person name="Smith M.E."/>
        </authorList>
    </citation>
    <scope>NUCLEOTIDE SEQUENCE</scope>
    <source>
        <strain evidence="1">NBRC 105414</strain>
    </source>
</reference>
<evidence type="ECO:0008006" key="3">
    <source>
        <dbReference type="Google" id="ProtNLM"/>
    </source>
</evidence>
<comment type="caution">
    <text evidence="1">The sequence shown here is derived from an EMBL/GenBank/DDBJ whole genome shotgun (WGS) entry which is preliminary data.</text>
</comment>
<gene>
    <name evidence="1" type="ORF">H4R18_001313</name>
</gene>
<dbReference type="Proteomes" id="UP001140217">
    <property type="component" value="Unassembled WGS sequence"/>
</dbReference>
<proteinExistence type="predicted"/>
<evidence type="ECO:0000313" key="2">
    <source>
        <dbReference type="Proteomes" id="UP001140217"/>
    </source>
</evidence>
<protein>
    <recommendedName>
        <fullName evidence="3">F-box domain-containing protein</fullName>
    </recommendedName>
</protein>
<name>A0A9W8HHG7_9FUNG</name>
<sequence>MHPRDLPDDVLRLVLRRSLRHPLQRSLEGYDDTRSKIKANLPLLAVCRRWRDLALPAVYAVVAIRHRAGPEDGHGVGPGGAETASNLGLVVAAGCMHAVRRVDISVHYADSPFAGLGAAMQLLREAADVWADVVELGVSLSGSARPFYVQDDSAVGREDDIKRAAAALAAAVPGVRCVLFGGPHVAALRDARIGCREEAEYQHPRVDPAGLVLLELIGWPSGHSWAPFGAADGGSKTIEFSSLRTLEVAYWCSMMTMYSADPQQQQLLLLQGGDGPPWSLRFPALDKLKLDCAQSVCPLLEHAVLPARMDAIDIQGTAAVLLRLAETPLPAARHINIGITSDCEGDPAALAAANRILEAARGGEEIELYVGDSSLAVTPEAITCTALTALLVDTATGADTMLALIPRLPNLVRLSFRRLKLSGIQEQDVSVPEPGDSRLAQPLDTRISRMLIAVSYHDQNWEMLLPLAKYLLLSIPTLTRFLPENLSDEAIEELVGAYSQQYPHLAAIRWF</sequence>